<feature type="domain" description="DUF7890" evidence="1">
    <location>
        <begin position="69"/>
        <end position="90"/>
    </location>
</feature>
<evidence type="ECO:0000259" key="1">
    <source>
        <dbReference type="Pfam" id="PF25418"/>
    </source>
</evidence>
<dbReference type="EMBL" id="JACGWO010000002">
    <property type="protein sequence ID" value="KAK4435474.1"/>
    <property type="molecule type" value="Genomic_DNA"/>
</dbReference>
<comment type="caution">
    <text evidence="2">The sequence shown here is derived from an EMBL/GenBank/DDBJ whole genome shotgun (WGS) entry which is preliminary data.</text>
</comment>
<dbReference type="AlphaFoldDB" id="A0AAE1YSJ5"/>
<protein>
    <recommendedName>
        <fullName evidence="1">DUF7890 domain-containing protein</fullName>
    </recommendedName>
</protein>
<organism evidence="2 3">
    <name type="scientific">Sesamum alatum</name>
    <dbReference type="NCBI Taxonomy" id="300844"/>
    <lineage>
        <taxon>Eukaryota</taxon>
        <taxon>Viridiplantae</taxon>
        <taxon>Streptophyta</taxon>
        <taxon>Embryophyta</taxon>
        <taxon>Tracheophyta</taxon>
        <taxon>Spermatophyta</taxon>
        <taxon>Magnoliopsida</taxon>
        <taxon>eudicotyledons</taxon>
        <taxon>Gunneridae</taxon>
        <taxon>Pentapetalae</taxon>
        <taxon>asterids</taxon>
        <taxon>lamiids</taxon>
        <taxon>Lamiales</taxon>
        <taxon>Pedaliaceae</taxon>
        <taxon>Sesamum</taxon>
    </lineage>
</organism>
<dbReference type="Proteomes" id="UP001293254">
    <property type="component" value="Unassembled WGS sequence"/>
</dbReference>
<keyword evidence="3" id="KW-1185">Reference proteome</keyword>
<proteinExistence type="predicted"/>
<reference evidence="2" key="2">
    <citation type="journal article" date="2024" name="Plant">
        <title>Genomic evolution and insights into agronomic trait innovations of Sesamum species.</title>
        <authorList>
            <person name="Miao H."/>
            <person name="Wang L."/>
            <person name="Qu L."/>
            <person name="Liu H."/>
            <person name="Sun Y."/>
            <person name="Le M."/>
            <person name="Wang Q."/>
            <person name="Wei S."/>
            <person name="Zheng Y."/>
            <person name="Lin W."/>
            <person name="Duan Y."/>
            <person name="Cao H."/>
            <person name="Xiong S."/>
            <person name="Wang X."/>
            <person name="Wei L."/>
            <person name="Li C."/>
            <person name="Ma Q."/>
            <person name="Ju M."/>
            <person name="Zhao R."/>
            <person name="Li G."/>
            <person name="Mu C."/>
            <person name="Tian Q."/>
            <person name="Mei H."/>
            <person name="Zhang T."/>
            <person name="Gao T."/>
            <person name="Zhang H."/>
        </authorList>
    </citation>
    <scope>NUCLEOTIDE SEQUENCE</scope>
    <source>
        <strain evidence="2">3651</strain>
    </source>
</reference>
<evidence type="ECO:0000313" key="2">
    <source>
        <dbReference type="EMBL" id="KAK4435474.1"/>
    </source>
</evidence>
<gene>
    <name evidence="2" type="ORF">Salat_0710800</name>
</gene>
<name>A0AAE1YSJ5_9LAMI</name>
<accession>A0AAE1YSJ5</accession>
<sequence length="120" mass="13397">MLDFLNSVFLPSRKAGLLRRFLHRNESNLKVKRGMMKLESIPLLQLQTQDIIFSSCCDEDDHGGNGMRRVKILMGKEAAARLLSNCRDGDGDGDGDGGVLDFKNLHPTKPTALSFKTKYD</sequence>
<reference evidence="2" key="1">
    <citation type="submission" date="2020-06" db="EMBL/GenBank/DDBJ databases">
        <authorList>
            <person name="Li T."/>
            <person name="Hu X."/>
            <person name="Zhang T."/>
            <person name="Song X."/>
            <person name="Zhang H."/>
            <person name="Dai N."/>
            <person name="Sheng W."/>
            <person name="Hou X."/>
            <person name="Wei L."/>
        </authorList>
    </citation>
    <scope>NUCLEOTIDE SEQUENCE</scope>
    <source>
        <strain evidence="2">3651</strain>
        <tissue evidence="2">Leaf</tissue>
    </source>
</reference>
<dbReference type="Pfam" id="PF25418">
    <property type="entry name" value="DUF7890"/>
    <property type="match status" value="1"/>
</dbReference>
<dbReference type="InterPro" id="IPR057212">
    <property type="entry name" value="DUF7890"/>
</dbReference>
<evidence type="ECO:0000313" key="3">
    <source>
        <dbReference type="Proteomes" id="UP001293254"/>
    </source>
</evidence>